<keyword evidence="2" id="KW-0472">Membrane</keyword>
<evidence type="ECO:0000313" key="4">
    <source>
        <dbReference type="EMBL" id="HGK23104.1"/>
    </source>
</evidence>
<evidence type="ECO:0000256" key="1">
    <source>
        <dbReference type="ARBA" id="ARBA00006464"/>
    </source>
</evidence>
<dbReference type="GO" id="GO:0016780">
    <property type="term" value="F:phosphotransferase activity, for other substituted phosphate groups"/>
    <property type="evidence" value="ECO:0007669"/>
    <property type="project" value="TreeGrafter"/>
</dbReference>
<dbReference type="Pfam" id="PF02397">
    <property type="entry name" value="Bac_transf"/>
    <property type="match status" value="1"/>
</dbReference>
<protein>
    <submittedName>
        <fullName evidence="4">Sugar transferase</fullName>
    </submittedName>
</protein>
<keyword evidence="2" id="KW-0812">Transmembrane</keyword>
<dbReference type="RefSeq" id="WP_012548266.1">
    <property type="nucleotide sequence ID" value="NZ_VTFL01000002.1"/>
</dbReference>
<evidence type="ECO:0000256" key="2">
    <source>
        <dbReference type="SAM" id="Phobius"/>
    </source>
</evidence>
<dbReference type="PANTHER" id="PTHR30576">
    <property type="entry name" value="COLANIC BIOSYNTHESIS UDP-GLUCOSE LIPID CARRIER TRANSFERASE"/>
    <property type="match status" value="1"/>
</dbReference>
<dbReference type="AlphaFoldDB" id="A0A7V4DWE4"/>
<accession>A0A7V4DWE4</accession>
<comment type="similarity">
    <text evidence="1">Belongs to the bacterial sugar transferase family.</text>
</comment>
<name>A0A7V4DWE4_DICTH</name>
<dbReference type="EMBL" id="DTDV01000006">
    <property type="protein sequence ID" value="HGK23104.1"/>
    <property type="molecule type" value="Genomic_DNA"/>
</dbReference>
<dbReference type="InterPro" id="IPR003362">
    <property type="entry name" value="Bact_transf"/>
</dbReference>
<keyword evidence="4" id="KW-0808">Transferase</keyword>
<dbReference type="OMA" id="HIWAYMA"/>
<keyword evidence="2" id="KW-1133">Transmembrane helix</keyword>
<reference evidence="4" key="1">
    <citation type="journal article" date="2020" name="mSystems">
        <title>Genome- and Community-Level Interaction Insights into Carbon Utilization and Element Cycling Functions of Hydrothermarchaeota in Hydrothermal Sediment.</title>
        <authorList>
            <person name="Zhou Z."/>
            <person name="Liu Y."/>
            <person name="Xu W."/>
            <person name="Pan J."/>
            <person name="Luo Z.H."/>
            <person name="Li M."/>
        </authorList>
    </citation>
    <scope>NUCLEOTIDE SEQUENCE [LARGE SCALE GENOMIC DNA]</scope>
    <source>
        <strain evidence="4">SpSt-70</strain>
    </source>
</reference>
<gene>
    <name evidence="4" type="ORF">ENU78_01420</name>
</gene>
<evidence type="ECO:0000259" key="3">
    <source>
        <dbReference type="Pfam" id="PF02397"/>
    </source>
</evidence>
<dbReference type="PANTHER" id="PTHR30576:SF20">
    <property type="entry name" value="QUINOVOSAMINEPHOSPHOTRANSFERAE-RELATED"/>
    <property type="match status" value="1"/>
</dbReference>
<sequence>MKKSKRLFDFMLSLLGLFITIPIFLVVSLLIKLEDNGPIFYKQKRVGYKGKEFHIWKFRTMVVNADSLGRLITVGKDPRITKVGFWLRKFRIDEIPQLINVLKGEMSLVGPRPEVPKYLKFYDEEMRRILEYVPGMTDPTSLNFLDESEVLAKAEDPEEKYIKEILPLKVKQSLKYLERSNLWTDFLVILKTIFNLIKI</sequence>
<proteinExistence type="inferred from homology"/>
<feature type="transmembrane region" description="Helical" evidence="2">
    <location>
        <begin position="7"/>
        <end position="31"/>
    </location>
</feature>
<feature type="domain" description="Bacterial sugar transferase" evidence="3">
    <location>
        <begin position="5"/>
        <end position="197"/>
    </location>
</feature>
<comment type="caution">
    <text evidence="4">The sequence shown here is derived from an EMBL/GenBank/DDBJ whole genome shotgun (WGS) entry which is preliminary data.</text>
</comment>
<organism evidence="4">
    <name type="scientific">Dictyoglomus thermophilum</name>
    <dbReference type="NCBI Taxonomy" id="14"/>
    <lineage>
        <taxon>Bacteria</taxon>
        <taxon>Pseudomonadati</taxon>
        <taxon>Dictyoglomota</taxon>
        <taxon>Dictyoglomia</taxon>
        <taxon>Dictyoglomales</taxon>
        <taxon>Dictyoglomaceae</taxon>
        <taxon>Dictyoglomus</taxon>
    </lineage>
</organism>